<keyword evidence="1" id="KW-0677">Repeat</keyword>
<dbReference type="InterPro" id="IPR011990">
    <property type="entry name" value="TPR-like_helical_dom_sf"/>
</dbReference>
<dbReference type="InterPro" id="IPR019734">
    <property type="entry name" value="TPR_rpt"/>
</dbReference>
<dbReference type="Pfam" id="PF09986">
    <property type="entry name" value="DUF2225"/>
    <property type="match status" value="1"/>
</dbReference>
<dbReference type="InterPro" id="IPR018708">
    <property type="entry name" value="DUF2225"/>
</dbReference>
<organism evidence="3">
    <name type="scientific">marine sediment metagenome</name>
    <dbReference type="NCBI Taxonomy" id="412755"/>
    <lineage>
        <taxon>unclassified sequences</taxon>
        <taxon>metagenomes</taxon>
        <taxon>ecological metagenomes</taxon>
    </lineage>
</organism>
<dbReference type="InterPro" id="IPR050498">
    <property type="entry name" value="Ycf3"/>
</dbReference>
<evidence type="ECO:0000256" key="2">
    <source>
        <dbReference type="ARBA" id="ARBA00022803"/>
    </source>
</evidence>
<dbReference type="PANTHER" id="PTHR44858:SF1">
    <property type="entry name" value="UDP-N-ACETYLGLUCOSAMINE--PEPTIDE N-ACETYLGLUCOSAMINYLTRANSFERASE SPINDLY-RELATED"/>
    <property type="match status" value="1"/>
</dbReference>
<reference evidence="3" key="1">
    <citation type="journal article" date="2014" name="Front. Microbiol.">
        <title>High frequency of phylogenetically diverse reductive dehalogenase-homologous genes in deep subseafloor sedimentary metagenomes.</title>
        <authorList>
            <person name="Kawai M."/>
            <person name="Futagami T."/>
            <person name="Toyoda A."/>
            <person name="Takaki Y."/>
            <person name="Nishi S."/>
            <person name="Hori S."/>
            <person name="Arai W."/>
            <person name="Tsubouchi T."/>
            <person name="Morono Y."/>
            <person name="Uchiyama I."/>
            <person name="Ito T."/>
            <person name="Fujiyama A."/>
            <person name="Inagaki F."/>
            <person name="Takami H."/>
        </authorList>
    </citation>
    <scope>NUCLEOTIDE SEQUENCE</scope>
    <source>
        <strain evidence="3">Expedition CK06-06</strain>
    </source>
</reference>
<sequence length="260" mass="30578">EKTSPVIAQELKVNYLIEGTAQRYGNQVRILVQLIHAQTDKHRWGNIYEKEWKDILGIQSEIAKQIAHELKAVLSPEEIEQIEKKPTDNLMAYDYYLRGNDYYNRSYAEQDMNIATKMYEKAIELDINFALAYTKLTMCHLTMFWEYYDRSKDRLLKSKQAIDKAFEINPNLPEAHLALGKYYHQGYLNYSKALEQFEIVLEHQPNNAECIYLIACVHRRAGNWEKAEVGFKKAFEFDPRSAKMAQSPGATFWLLREYKE</sequence>
<gene>
    <name evidence="3" type="ORF">S01H1_51249</name>
</gene>
<evidence type="ECO:0000313" key="3">
    <source>
        <dbReference type="EMBL" id="GAG21657.1"/>
    </source>
</evidence>
<dbReference type="SMART" id="SM00028">
    <property type="entry name" value="TPR"/>
    <property type="match status" value="3"/>
</dbReference>
<protein>
    <submittedName>
        <fullName evidence="3">Uncharacterized protein</fullName>
    </submittedName>
</protein>
<comment type="caution">
    <text evidence="3">The sequence shown here is derived from an EMBL/GenBank/DDBJ whole genome shotgun (WGS) entry which is preliminary data.</text>
</comment>
<dbReference type="Gene3D" id="1.25.40.10">
    <property type="entry name" value="Tetratricopeptide repeat domain"/>
    <property type="match status" value="2"/>
</dbReference>
<evidence type="ECO:0000256" key="1">
    <source>
        <dbReference type="ARBA" id="ARBA00022737"/>
    </source>
</evidence>
<keyword evidence="2" id="KW-0802">TPR repeat</keyword>
<dbReference type="SUPFAM" id="SSF48452">
    <property type="entry name" value="TPR-like"/>
    <property type="match status" value="1"/>
</dbReference>
<feature type="non-terminal residue" evidence="3">
    <location>
        <position position="1"/>
    </location>
</feature>
<dbReference type="PANTHER" id="PTHR44858">
    <property type="entry name" value="TETRATRICOPEPTIDE REPEAT PROTEIN 6"/>
    <property type="match status" value="1"/>
</dbReference>
<name>X0WEN3_9ZZZZ</name>
<accession>X0WEN3</accession>
<feature type="non-terminal residue" evidence="3">
    <location>
        <position position="260"/>
    </location>
</feature>
<dbReference type="EMBL" id="BARS01033066">
    <property type="protein sequence ID" value="GAG21657.1"/>
    <property type="molecule type" value="Genomic_DNA"/>
</dbReference>
<dbReference type="PROSITE" id="PS50005">
    <property type="entry name" value="TPR"/>
    <property type="match status" value="1"/>
</dbReference>
<proteinExistence type="predicted"/>
<dbReference type="AlphaFoldDB" id="X0WEN3"/>